<comment type="caution">
    <text evidence="2">The sequence shown here is derived from an EMBL/GenBank/DDBJ whole genome shotgun (WGS) entry which is preliminary data.</text>
</comment>
<dbReference type="AlphaFoldDB" id="A0A4Y7SEP9"/>
<gene>
    <name evidence="2" type="ORF">FA13DRAFT_1743267</name>
</gene>
<protein>
    <submittedName>
        <fullName evidence="2">Uncharacterized protein</fullName>
    </submittedName>
</protein>
<dbReference type="Proteomes" id="UP000298030">
    <property type="component" value="Unassembled WGS sequence"/>
</dbReference>
<name>A0A4Y7SEP9_COPMI</name>
<accession>A0A4Y7SEP9</accession>
<proteinExistence type="predicted"/>
<feature type="region of interest" description="Disordered" evidence="1">
    <location>
        <begin position="22"/>
        <end position="60"/>
    </location>
</feature>
<keyword evidence="3" id="KW-1185">Reference proteome</keyword>
<reference evidence="2 3" key="1">
    <citation type="journal article" date="2019" name="Nat. Ecol. Evol.">
        <title>Megaphylogeny resolves global patterns of mushroom evolution.</title>
        <authorList>
            <person name="Varga T."/>
            <person name="Krizsan K."/>
            <person name="Foldi C."/>
            <person name="Dima B."/>
            <person name="Sanchez-Garcia M."/>
            <person name="Sanchez-Ramirez S."/>
            <person name="Szollosi G.J."/>
            <person name="Szarkandi J.G."/>
            <person name="Papp V."/>
            <person name="Albert L."/>
            <person name="Andreopoulos W."/>
            <person name="Angelini C."/>
            <person name="Antonin V."/>
            <person name="Barry K.W."/>
            <person name="Bougher N.L."/>
            <person name="Buchanan P."/>
            <person name="Buyck B."/>
            <person name="Bense V."/>
            <person name="Catcheside P."/>
            <person name="Chovatia M."/>
            <person name="Cooper J."/>
            <person name="Damon W."/>
            <person name="Desjardin D."/>
            <person name="Finy P."/>
            <person name="Geml J."/>
            <person name="Haridas S."/>
            <person name="Hughes K."/>
            <person name="Justo A."/>
            <person name="Karasinski D."/>
            <person name="Kautmanova I."/>
            <person name="Kiss B."/>
            <person name="Kocsube S."/>
            <person name="Kotiranta H."/>
            <person name="LaButti K.M."/>
            <person name="Lechner B.E."/>
            <person name="Liimatainen K."/>
            <person name="Lipzen A."/>
            <person name="Lukacs Z."/>
            <person name="Mihaltcheva S."/>
            <person name="Morgado L.N."/>
            <person name="Niskanen T."/>
            <person name="Noordeloos M.E."/>
            <person name="Ohm R.A."/>
            <person name="Ortiz-Santana B."/>
            <person name="Ovrebo C."/>
            <person name="Racz N."/>
            <person name="Riley R."/>
            <person name="Savchenko A."/>
            <person name="Shiryaev A."/>
            <person name="Soop K."/>
            <person name="Spirin V."/>
            <person name="Szebenyi C."/>
            <person name="Tomsovsky M."/>
            <person name="Tulloss R.E."/>
            <person name="Uehling J."/>
            <person name="Grigoriev I.V."/>
            <person name="Vagvolgyi C."/>
            <person name="Papp T."/>
            <person name="Martin F.M."/>
            <person name="Miettinen O."/>
            <person name="Hibbett D.S."/>
            <person name="Nagy L.G."/>
        </authorList>
    </citation>
    <scope>NUCLEOTIDE SEQUENCE [LARGE SCALE GENOMIC DNA]</scope>
    <source>
        <strain evidence="2 3">FP101781</strain>
    </source>
</reference>
<dbReference type="EMBL" id="QPFP01000151">
    <property type="protein sequence ID" value="TEB20209.1"/>
    <property type="molecule type" value="Genomic_DNA"/>
</dbReference>
<organism evidence="2 3">
    <name type="scientific">Coprinellus micaceus</name>
    <name type="common">Glistening ink-cap mushroom</name>
    <name type="synonym">Coprinus micaceus</name>
    <dbReference type="NCBI Taxonomy" id="71717"/>
    <lineage>
        <taxon>Eukaryota</taxon>
        <taxon>Fungi</taxon>
        <taxon>Dikarya</taxon>
        <taxon>Basidiomycota</taxon>
        <taxon>Agaricomycotina</taxon>
        <taxon>Agaricomycetes</taxon>
        <taxon>Agaricomycetidae</taxon>
        <taxon>Agaricales</taxon>
        <taxon>Agaricineae</taxon>
        <taxon>Psathyrellaceae</taxon>
        <taxon>Coprinellus</taxon>
    </lineage>
</organism>
<sequence length="60" mass="7055">MMIEPFQTPGYEVNQTLVWNDSKRSRINPPSTLSSHQLRKHRMESRFKHPEGDETLFLGV</sequence>
<evidence type="ECO:0000256" key="1">
    <source>
        <dbReference type="SAM" id="MobiDB-lite"/>
    </source>
</evidence>
<evidence type="ECO:0000313" key="3">
    <source>
        <dbReference type="Proteomes" id="UP000298030"/>
    </source>
</evidence>
<evidence type="ECO:0000313" key="2">
    <source>
        <dbReference type="EMBL" id="TEB20209.1"/>
    </source>
</evidence>